<feature type="region of interest" description="Disordered" evidence="1">
    <location>
        <begin position="1"/>
        <end position="41"/>
    </location>
</feature>
<evidence type="ECO:0000313" key="3">
    <source>
        <dbReference type="Proteomes" id="UP000054350"/>
    </source>
</evidence>
<dbReference type="GO" id="GO:0005737">
    <property type="term" value="C:cytoplasm"/>
    <property type="evidence" value="ECO:0007669"/>
    <property type="project" value="TreeGrafter"/>
</dbReference>
<dbReference type="PANTHER" id="PTHR21255">
    <property type="entry name" value="T-COMPLEX-ASSOCIATED-TESTIS-EXPRESSED 1/ DYNEIN LIGHT CHAIN"/>
    <property type="match status" value="1"/>
</dbReference>
<proteinExistence type="predicted"/>
<dbReference type="GO" id="GO:0007018">
    <property type="term" value="P:microtubule-based movement"/>
    <property type="evidence" value="ECO:0007669"/>
    <property type="project" value="TreeGrafter"/>
</dbReference>
<evidence type="ECO:0008006" key="4">
    <source>
        <dbReference type="Google" id="ProtNLM"/>
    </source>
</evidence>
<dbReference type="CDD" id="cd21459">
    <property type="entry name" value="DLC-like_TCTEX1D2"/>
    <property type="match status" value="1"/>
</dbReference>
<name>A0A0L0SQG4_ALLM3</name>
<dbReference type="Gene3D" id="3.30.1140.40">
    <property type="entry name" value="Tctex-1"/>
    <property type="match status" value="1"/>
</dbReference>
<reference evidence="3" key="2">
    <citation type="submission" date="2009-11" db="EMBL/GenBank/DDBJ databases">
        <title>The Genome Sequence of Allomyces macrogynus strain ATCC 38327.</title>
        <authorList>
            <consortium name="The Broad Institute Genome Sequencing Platform"/>
            <person name="Russ C."/>
            <person name="Cuomo C."/>
            <person name="Shea T."/>
            <person name="Young S.K."/>
            <person name="Zeng Q."/>
            <person name="Koehrsen M."/>
            <person name="Haas B."/>
            <person name="Borodovsky M."/>
            <person name="Guigo R."/>
            <person name="Alvarado L."/>
            <person name="Berlin A."/>
            <person name="Borenstein D."/>
            <person name="Chen Z."/>
            <person name="Engels R."/>
            <person name="Freedman E."/>
            <person name="Gellesch M."/>
            <person name="Goldberg J."/>
            <person name="Griggs A."/>
            <person name="Gujja S."/>
            <person name="Heiman D."/>
            <person name="Hepburn T."/>
            <person name="Howarth C."/>
            <person name="Jen D."/>
            <person name="Larson L."/>
            <person name="Lewis B."/>
            <person name="Mehta T."/>
            <person name="Park D."/>
            <person name="Pearson M."/>
            <person name="Roberts A."/>
            <person name="Saif S."/>
            <person name="Shenoy N."/>
            <person name="Sisk P."/>
            <person name="Stolte C."/>
            <person name="Sykes S."/>
            <person name="Walk T."/>
            <person name="White J."/>
            <person name="Yandava C."/>
            <person name="Burger G."/>
            <person name="Gray M.W."/>
            <person name="Holland P.W.H."/>
            <person name="King N."/>
            <person name="Lang F.B.F."/>
            <person name="Roger A.J."/>
            <person name="Ruiz-Trillo I."/>
            <person name="Lander E."/>
            <person name="Nusbaum C."/>
        </authorList>
    </citation>
    <scope>NUCLEOTIDE SEQUENCE [LARGE SCALE GENOMIC DNA]</scope>
    <source>
        <strain evidence="3">ATCC 38327</strain>
    </source>
</reference>
<evidence type="ECO:0000256" key="1">
    <source>
        <dbReference type="SAM" id="MobiDB-lite"/>
    </source>
</evidence>
<dbReference type="GO" id="GO:0045505">
    <property type="term" value="F:dynein intermediate chain binding"/>
    <property type="evidence" value="ECO:0007669"/>
    <property type="project" value="TreeGrafter"/>
</dbReference>
<gene>
    <name evidence="2" type="ORF">AMAG_09943</name>
</gene>
<dbReference type="OrthoDB" id="10260741at2759"/>
<dbReference type="AlphaFoldDB" id="A0A0L0SQG4"/>
<dbReference type="eggNOG" id="KOG4108">
    <property type="taxonomic scope" value="Eukaryota"/>
</dbReference>
<organism evidence="2 3">
    <name type="scientific">Allomyces macrogynus (strain ATCC 38327)</name>
    <name type="common">Allomyces javanicus var. macrogynus</name>
    <dbReference type="NCBI Taxonomy" id="578462"/>
    <lineage>
        <taxon>Eukaryota</taxon>
        <taxon>Fungi</taxon>
        <taxon>Fungi incertae sedis</taxon>
        <taxon>Blastocladiomycota</taxon>
        <taxon>Blastocladiomycetes</taxon>
        <taxon>Blastocladiales</taxon>
        <taxon>Blastocladiaceae</taxon>
        <taxon>Allomyces</taxon>
    </lineage>
</organism>
<protein>
    <recommendedName>
        <fullName evidence="4">Tctex-1 family protein</fullName>
    </recommendedName>
</protein>
<dbReference type="EMBL" id="GG745345">
    <property type="protein sequence ID" value="KNE64585.1"/>
    <property type="molecule type" value="Genomic_DNA"/>
</dbReference>
<dbReference type="GO" id="GO:0005868">
    <property type="term" value="C:cytoplasmic dynein complex"/>
    <property type="evidence" value="ECO:0007669"/>
    <property type="project" value="TreeGrafter"/>
</dbReference>
<dbReference type="STRING" id="578462.A0A0L0SQG4"/>
<sequence>MADTAPPAPAAAATGGSPGSAPPPGAVPPTSAGASTNGGAALPTAANLEKAAEAGQRVYENTYRVGPDRTFPTAHARKLAAEILEKRLTKVSYAPETAAELTKVISAEIVAGLKALNLDRYKYVADVTIGEFKGQGIRSASRALWDSTTDSFASATFKNASLFCVAVVFGVYFE</sequence>
<dbReference type="PANTHER" id="PTHR21255:SF7">
    <property type="entry name" value="DYNEIN LIGHT CHAIN TCTEX-TYPE PROTEIN 2B"/>
    <property type="match status" value="1"/>
</dbReference>
<dbReference type="InterPro" id="IPR038586">
    <property type="entry name" value="Tctex-1-like_sf"/>
</dbReference>
<dbReference type="Pfam" id="PF03645">
    <property type="entry name" value="Tctex-1"/>
    <property type="match status" value="1"/>
</dbReference>
<dbReference type="Proteomes" id="UP000054350">
    <property type="component" value="Unassembled WGS sequence"/>
</dbReference>
<keyword evidence="3" id="KW-1185">Reference proteome</keyword>
<feature type="compositionally biased region" description="Low complexity" evidence="1">
    <location>
        <begin position="28"/>
        <end position="41"/>
    </location>
</feature>
<reference evidence="2 3" key="1">
    <citation type="submission" date="2009-11" db="EMBL/GenBank/DDBJ databases">
        <title>Annotation of Allomyces macrogynus ATCC 38327.</title>
        <authorList>
            <consortium name="The Broad Institute Genome Sequencing Platform"/>
            <person name="Russ C."/>
            <person name="Cuomo C."/>
            <person name="Burger G."/>
            <person name="Gray M.W."/>
            <person name="Holland P.W.H."/>
            <person name="King N."/>
            <person name="Lang F.B.F."/>
            <person name="Roger A.J."/>
            <person name="Ruiz-Trillo I."/>
            <person name="Young S.K."/>
            <person name="Zeng Q."/>
            <person name="Gargeya S."/>
            <person name="Fitzgerald M."/>
            <person name="Haas B."/>
            <person name="Abouelleil A."/>
            <person name="Alvarado L."/>
            <person name="Arachchi H.M."/>
            <person name="Berlin A."/>
            <person name="Chapman S.B."/>
            <person name="Gearin G."/>
            <person name="Goldberg J."/>
            <person name="Griggs A."/>
            <person name="Gujja S."/>
            <person name="Hansen M."/>
            <person name="Heiman D."/>
            <person name="Howarth C."/>
            <person name="Larimer J."/>
            <person name="Lui A."/>
            <person name="MacDonald P.J.P."/>
            <person name="McCowen C."/>
            <person name="Montmayeur A."/>
            <person name="Murphy C."/>
            <person name="Neiman D."/>
            <person name="Pearson M."/>
            <person name="Priest M."/>
            <person name="Roberts A."/>
            <person name="Saif S."/>
            <person name="Shea T."/>
            <person name="Sisk P."/>
            <person name="Stolte C."/>
            <person name="Sykes S."/>
            <person name="Wortman J."/>
            <person name="Nusbaum C."/>
            <person name="Birren B."/>
        </authorList>
    </citation>
    <scope>NUCLEOTIDE SEQUENCE [LARGE SCALE GENOMIC DNA]</scope>
    <source>
        <strain evidence="2 3">ATCC 38327</strain>
    </source>
</reference>
<evidence type="ECO:0000313" key="2">
    <source>
        <dbReference type="EMBL" id="KNE64585.1"/>
    </source>
</evidence>
<accession>A0A0L0SQG4</accession>
<dbReference type="VEuPathDB" id="FungiDB:AMAG_09943"/>
<dbReference type="InterPro" id="IPR005334">
    <property type="entry name" value="Tctex-1-like"/>
</dbReference>